<feature type="domain" description="SAP" evidence="1">
    <location>
        <begin position="125"/>
        <end position="159"/>
    </location>
</feature>
<comment type="caution">
    <text evidence="2">The sequence shown here is derived from an EMBL/GenBank/DDBJ whole genome shotgun (WGS) entry which is preliminary data.</text>
</comment>
<organism evidence="2 3">
    <name type="scientific">Comamonas thiooxydans</name>
    <dbReference type="NCBI Taxonomy" id="363952"/>
    <lineage>
        <taxon>Bacteria</taxon>
        <taxon>Pseudomonadati</taxon>
        <taxon>Pseudomonadota</taxon>
        <taxon>Betaproteobacteria</taxon>
        <taxon>Burkholderiales</taxon>
        <taxon>Comamonadaceae</taxon>
        <taxon>Comamonas</taxon>
    </lineage>
</organism>
<sequence>MNELEIKSLLQAKLASSQHGQGAAFVSELFIDAFARRADLVMANGKLSAFEIKSEKDTLDRLDGQLETYLRLFEQVTVVCAERHQAGVEQRVPDGVGVWVLAVDGSLRILRKAKTHKQASHQSWLSFLPVDELRSLLAEHGLQRSGPRDALVMRASSIALKHVRQFVLDFFKNRRQERIEKINAAKNARALPKQILSTPTLSLGLADSAPLRAIPRLVI</sequence>
<dbReference type="Proteomes" id="UP001161065">
    <property type="component" value="Unassembled WGS sequence"/>
</dbReference>
<name>A0AA42PXP5_9BURK</name>
<accession>A0AA42PXP5</accession>
<evidence type="ECO:0000313" key="3">
    <source>
        <dbReference type="Proteomes" id="UP001161065"/>
    </source>
</evidence>
<dbReference type="InterPro" id="IPR003034">
    <property type="entry name" value="SAP_dom"/>
</dbReference>
<evidence type="ECO:0000313" key="2">
    <source>
        <dbReference type="EMBL" id="MDH1333515.1"/>
    </source>
</evidence>
<dbReference type="PROSITE" id="PS50800">
    <property type="entry name" value="SAP"/>
    <property type="match status" value="1"/>
</dbReference>
<dbReference type="InterPro" id="IPR047729">
    <property type="entry name" value="Sce7726-like"/>
</dbReference>
<protein>
    <submittedName>
        <fullName evidence="2">Sce7726 family protein</fullName>
    </submittedName>
</protein>
<gene>
    <name evidence="2" type="ORF">N5D63_05055</name>
</gene>
<dbReference type="NCBIfam" id="NF033832">
    <property type="entry name" value="sce7726_fam"/>
    <property type="match status" value="1"/>
</dbReference>
<evidence type="ECO:0000259" key="1">
    <source>
        <dbReference type="PROSITE" id="PS50800"/>
    </source>
</evidence>
<reference evidence="2" key="1">
    <citation type="submission" date="2022-09" db="EMBL/GenBank/DDBJ databases">
        <title>Intensive care unit water sources are persistently colonized with multi-drug resistant bacteria and are the site of extensive horizontal gene transfer of antibiotic resistance genes.</title>
        <authorList>
            <person name="Diorio-Toth L."/>
        </authorList>
    </citation>
    <scope>NUCLEOTIDE SEQUENCE</scope>
    <source>
        <strain evidence="2">GD03832</strain>
    </source>
</reference>
<dbReference type="EMBL" id="JAOCEK010000002">
    <property type="protein sequence ID" value="MDH1333515.1"/>
    <property type="molecule type" value="Genomic_DNA"/>
</dbReference>
<dbReference type="RefSeq" id="WP_280007241.1">
    <property type="nucleotide sequence ID" value="NZ_JAOCEK010000002.1"/>
</dbReference>
<dbReference type="AlphaFoldDB" id="A0AA42PXP5"/>
<proteinExistence type="predicted"/>